<evidence type="ECO:0000313" key="2">
    <source>
        <dbReference type="EMBL" id="KAK7315913.1"/>
    </source>
</evidence>
<evidence type="ECO:0000313" key="3">
    <source>
        <dbReference type="Proteomes" id="UP001367508"/>
    </source>
</evidence>
<dbReference type="EMBL" id="JAYMYQ010000008">
    <property type="protein sequence ID" value="KAK7315913.1"/>
    <property type="molecule type" value="Genomic_DNA"/>
</dbReference>
<evidence type="ECO:0000256" key="1">
    <source>
        <dbReference type="SAM" id="Phobius"/>
    </source>
</evidence>
<keyword evidence="1" id="KW-0812">Transmembrane</keyword>
<sequence>MLVQHMKYIDPVLEFVMEVIYGLTTAAGPAPWIIMKASSIERRGGKPLLFQLADKESPIRHKVDQFRPIPVFKRVLWIARGDFAMAPSEPTNQGIYSGCGVRRGVKM</sequence>
<protein>
    <submittedName>
        <fullName evidence="2">Uncharacterized protein</fullName>
    </submittedName>
</protein>
<keyword evidence="1" id="KW-0472">Membrane</keyword>
<dbReference type="Proteomes" id="UP001367508">
    <property type="component" value="Unassembled WGS sequence"/>
</dbReference>
<reference evidence="2 3" key="1">
    <citation type="submission" date="2024-01" db="EMBL/GenBank/DDBJ databases">
        <title>The genomes of 5 underutilized Papilionoideae crops provide insights into root nodulation and disease resistanc.</title>
        <authorList>
            <person name="Jiang F."/>
        </authorList>
    </citation>
    <scope>NUCLEOTIDE SEQUENCE [LARGE SCALE GENOMIC DNA]</scope>
    <source>
        <strain evidence="2">LVBAO_FW01</strain>
        <tissue evidence="2">Leaves</tissue>
    </source>
</reference>
<feature type="transmembrane region" description="Helical" evidence="1">
    <location>
        <begin position="12"/>
        <end position="34"/>
    </location>
</feature>
<dbReference type="AlphaFoldDB" id="A0AAN9KGN1"/>
<keyword evidence="1" id="KW-1133">Transmembrane helix</keyword>
<name>A0AAN9KGN1_CANGL</name>
<gene>
    <name evidence="2" type="ORF">VNO77_34495</name>
</gene>
<accession>A0AAN9KGN1</accession>
<organism evidence="2 3">
    <name type="scientific">Canavalia gladiata</name>
    <name type="common">Sword bean</name>
    <name type="synonym">Dolichos gladiatus</name>
    <dbReference type="NCBI Taxonomy" id="3824"/>
    <lineage>
        <taxon>Eukaryota</taxon>
        <taxon>Viridiplantae</taxon>
        <taxon>Streptophyta</taxon>
        <taxon>Embryophyta</taxon>
        <taxon>Tracheophyta</taxon>
        <taxon>Spermatophyta</taxon>
        <taxon>Magnoliopsida</taxon>
        <taxon>eudicotyledons</taxon>
        <taxon>Gunneridae</taxon>
        <taxon>Pentapetalae</taxon>
        <taxon>rosids</taxon>
        <taxon>fabids</taxon>
        <taxon>Fabales</taxon>
        <taxon>Fabaceae</taxon>
        <taxon>Papilionoideae</taxon>
        <taxon>50 kb inversion clade</taxon>
        <taxon>NPAAA clade</taxon>
        <taxon>indigoferoid/millettioid clade</taxon>
        <taxon>Phaseoleae</taxon>
        <taxon>Canavalia</taxon>
    </lineage>
</organism>
<keyword evidence="3" id="KW-1185">Reference proteome</keyword>
<proteinExistence type="predicted"/>
<comment type="caution">
    <text evidence="2">The sequence shown here is derived from an EMBL/GenBank/DDBJ whole genome shotgun (WGS) entry which is preliminary data.</text>
</comment>